<feature type="region of interest" description="Disordered" evidence="2">
    <location>
        <begin position="86"/>
        <end position="110"/>
    </location>
</feature>
<proteinExistence type="predicted"/>
<name>A0ABP8XIE8_9MICO</name>
<reference evidence="5" key="1">
    <citation type="journal article" date="2019" name="Int. J. Syst. Evol. Microbiol.">
        <title>The Global Catalogue of Microorganisms (GCM) 10K type strain sequencing project: providing services to taxonomists for standard genome sequencing and annotation.</title>
        <authorList>
            <consortium name="The Broad Institute Genomics Platform"/>
            <consortium name="The Broad Institute Genome Sequencing Center for Infectious Disease"/>
            <person name="Wu L."/>
            <person name="Ma J."/>
        </authorList>
    </citation>
    <scope>NUCLEOTIDE SEQUENCE [LARGE SCALE GENOMIC DNA]</scope>
    <source>
        <strain evidence="5">JCM 17975</strain>
    </source>
</reference>
<evidence type="ECO:0000259" key="3">
    <source>
        <dbReference type="Pfam" id="PF05065"/>
    </source>
</evidence>
<dbReference type="InterPro" id="IPR054612">
    <property type="entry name" value="Phage_capsid-like_C"/>
</dbReference>
<comment type="subcellular location">
    <subcellularLocation>
        <location evidence="1">Virion</location>
    </subcellularLocation>
</comment>
<gene>
    <name evidence="4" type="ORF">GCM10023198_32320</name>
</gene>
<protein>
    <submittedName>
        <fullName evidence="4">Phage major capsid protein</fullName>
    </submittedName>
</protein>
<dbReference type="InterPro" id="IPR024455">
    <property type="entry name" value="Phage_capsid"/>
</dbReference>
<dbReference type="Proteomes" id="UP001500843">
    <property type="component" value="Unassembled WGS sequence"/>
</dbReference>
<organism evidence="4 5">
    <name type="scientific">Promicromonospora umidemergens</name>
    <dbReference type="NCBI Taxonomy" id="629679"/>
    <lineage>
        <taxon>Bacteria</taxon>
        <taxon>Bacillati</taxon>
        <taxon>Actinomycetota</taxon>
        <taxon>Actinomycetes</taxon>
        <taxon>Micrococcales</taxon>
        <taxon>Promicromonosporaceae</taxon>
        <taxon>Promicromonospora</taxon>
    </lineage>
</organism>
<keyword evidence="5" id="KW-1185">Reference proteome</keyword>
<dbReference type="Pfam" id="PF05065">
    <property type="entry name" value="Phage_capsid"/>
    <property type="match status" value="1"/>
</dbReference>
<evidence type="ECO:0000313" key="4">
    <source>
        <dbReference type="EMBL" id="GAA4707401.1"/>
    </source>
</evidence>
<comment type="caution">
    <text evidence="4">The sequence shown here is derived from an EMBL/GenBank/DDBJ whole genome shotgun (WGS) entry which is preliminary data.</text>
</comment>
<dbReference type="EMBL" id="BAABHM010000013">
    <property type="protein sequence ID" value="GAA4707401.1"/>
    <property type="molecule type" value="Genomic_DNA"/>
</dbReference>
<evidence type="ECO:0000256" key="2">
    <source>
        <dbReference type="SAM" id="MobiDB-lite"/>
    </source>
</evidence>
<feature type="domain" description="Phage capsid-like C-terminal" evidence="3">
    <location>
        <begin position="194"/>
        <end position="470"/>
    </location>
</feature>
<accession>A0ABP8XIE8</accession>
<sequence>MTVMDPIAVLRARLEAVTTEFRSIHDTAGEAKLDEAQEARWAELDAEETEVRAEIEKLEVAEVRAAKIAEQRAKFQSVQIGAPVPSDDVDVRSLSRPDAQSRALKRSEETSKMLGLRADQESKIERLLRASSGNISGDFLARRLLLTETDAYRSAYMKGMTSASPAFTPEEARALAAFRALEERAMNEGTGSAGGFGVPVLIDPTIILTAQGSLNPFRAIARVETITNNEWKGVSSAGVSWSYDAEATAVSDDSPTLTNPSVPVHMARGFVPYSIELGQDYPGFALEISPLLAMGYDELQAESFATGTGVGQPTGILTALDANPASEVAVITNDALVAADISKVWNALPDRWKQAATWVMSQAVGTDIAGWGDAYGTRTVDATGTLEKLRERPIAYSSYFPQFAGTASQNILAVGDFRNFLIAERAGMTTEFVPHLFDTTTGRPTGERGWFAFARHGSDSINDAGFRLLKNQATADV</sequence>
<dbReference type="SUPFAM" id="SSF56563">
    <property type="entry name" value="Major capsid protein gp5"/>
    <property type="match status" value="1"/>
</dbReference>
<evidence type="ECO:0000256" key="1">
    <source>
        <dbReference type="ARBA" id="ARBA00004328"/>
    </source>
</evidence>
<dbReference type="NCBIfam" id="TIGR01554">
    <property type="entry name" value="major_cap_HK97"/>
    <property type="match status" value="1"/>
</dbReference>
<evidence type="ECO:0000313" key="5">
    <source>
        <dbReference type="Proteomes" id="UP001500843"/>
    </source>
</evidence>